<proteinExistence type="predicted"/>
<protein>
    <submittedName>
        <fullName evidence="1">Uncharacterized protein</fullName>
    </submittedName>
</protein>
<feature type="non-terminal residue" evidence="1">
    <location>
        <position position="102"/>
    </location>
</feature>
<gene>
    <name evidence="1" type="ORF">METZ01_LOCUS296964</name>
</gene>
<sequence>MLYLQQSAQSTVLFSSPISGFSSHTLGLFLGFSHPLLTSAPLQKNTSVFSSRLPSVVIFLTDVCRMSKPLEGKTGVVFGVANKRSIAWGIAQAWHEAGARLA</sequence>
<organism evidence="1">
    <name type="scientific">marine metagenome</name>
    <dbReference type="NCBI Taxonomy" id="408172"/>
    <lineage>
        <taxon>unclassified sequences</taxon>
        <taxon>metagenomes</taxon>
        <taxon>ecological metagenomes</taxon>
    </lineage>
</organism>
<reference evidence="1" key="1">
    <citation type="submission" date="2018-05" db="EMBL/GenBank/DDBJ databases">
        <authorList>
            <person name="Lanie J.A."/>
            <person name="Ng W.-L."/>
            <person name="Kazmierczak K.M."/>
            <person name="Andrzejewski T.M."/>
            <person name="Davidsen T.M."/>
            <person name="Wayne K.J."/>
            <person name="Tettelin H."/>
            <person name="Glass J.I."/>
            <person name="Rusch D."/>
            <person name="Podicherti R."/>
            <person name="Tsui H.-C.T."/>
            <person name="Winkler M.E."/>
        </authorList>
    </citation>
    <scope>NUCLEOTIDE SEQUENCE</scope>
</reference>
<dbReference type="AlphaFoldDB" id="A0A382M5Z9"/>
<name>A0A382M5Z9_9ZZZZ</name>
<evidence type="ECO:0000313" key="1">
    <source>
        <dbReference type="EMBL" id="SVC44110.1"/>
    </source>
</evidence>
<dbReference type="EMBL" id="UINC01091388">
    <property type="protein sequence ID" value="SVC44110.1"/>
    <property type="molecule type" value="Genomic_DNA"/>
</dbReference>
<accession>A0A382M5Z9</accession>